<dbReference type="EMBL" id="CM004393">
    <property type="protein sequence ID" value="KAG8650470.1"/>
    <property type="molecule type" value="Genomic_DNA"/>
</dbReference>
<accession>A0ACB7HD90</accession>
<organism evidence="1 2">
    <name type="scientific">Manihot esculenta</name>
    <name type="common">Cassava</name>
    <name type="synonym">Jatropha manihot</name>
    <dbReference type="NCBI Taxonomy" id="3983"/>
    <lineage>
        <taxon>Eukaryota</taxon>
        <taxon>Viridiplantae</taxon>
        <taxon>Streptophyta</taxon>
        <taxon>Embryophyta</taxon>
        <taxon>Tracheophyta</taxon>
        <taxon>Spermatophyta</taxon>
        <taxon>Magnoliopsida</taxon>
        <taxon>eudicotyledons</taxon>
        <taxon>Gunneridae</taxon>
        <taxon>Pentapetalae</taxon>
        <taxon>rosids</taxon>
        <taxon>fabids</taxon>
        <taxon>Malpighiales</taxon>
        <taxon>Euphorbiaceae</taxon>
        <taxon>Crotonoideae</taxon>
        <taxon>Manihoteae</taxon>
        <taxon>Manihot</taxon>
    </lineage>
</organism>
<evidence type="ECO:0000313" key="1">
    <source>
        <dbReference type="EMBL" id="KAG8650470.1"/>
    </source>
</evidence>
<evidence type="ECO:0000313" key="2">
    <source>
        <dbReference type="Proteomes" id="UP000091857"/>
    </source>
</evidence>
<gene>
    <name evidence="1" type="ORF">MANES_07G044715v8</name>
</gene>
<proteinExistence type="predicted"/>
<keyword evidence="2" id="KW-1185">Reference proteome</keyword>
<dbReference type="Proteomes" id="UP000091857">
    <property type="component" value="Chromosome 7"/>
</dbReference>
<sequence>MHEVQVGVAFHRVFLLQLAGKDISIEDEYPFSEKVLIVFLENQLSNS</sequence>
<name>A0ACB7HD90_MANES</name>
<comment type="caution">
    <text evidence="1">The sequence shown here is derived from an EMBL/GenBank/DDBJ whole genome shotgun (WGS) entry which is preliminary data.</text>
</comment>
<reference evidence="2" key="1">
    <citation type="journal article" date="2016" name="Nat. Biotechnol.">
        <title>Sequencing wild and cultivated cassava and related species reveals extensive interspecific hybridization and genetic diversity.</title>
        <authorList>
            <person name="Bredeson J.V."/>
            <person name="Lyons J.B."/>
            <person name="Prochnik S.E."/>
            <person name="Wu G.A."/>
            <person name="Ha C.M."/>
            <person name="Edsinger-Gonzales E."/>
            <person name="Grimwood J."/>
            <person name="Schmutz J."/>
            <person name="Rabbi I.Y."/>
            <person name="Egesi C."/>
            <person name="Nauluvula P."/>
            <person name="Lebot V."/>
            <person name="Ndunguru J."/>
            <person name="Mkamilo G."/>
            <person name="Bart R.S."/>
            <person name="Setter T.L."/>
            <person name="Gleadow R.M."/>
            <person name="Kulakow P."/>
            <person name="Ferguson M.E."/>
            <person name="Rounsley S."/>
            <person name="Rokhsar D.S."/>
        </authorList>
    </citation>
    <scope>NUCLEOTIDE SEQUENCE [LARGE SCALE GENOMIC DNA]</scope>
    <source>
        <strain evidence="2">cv. AM560-2</strain>
    </source>
</reference>
<protein>
    <submittedName>
        <fullName evidence="1">Uncharacterized protein</fullName>
    </submittedName>
</protein>